<dbReference type="PANTHER" id="PTHR43616:SF5">
    <property type="entry name" value="GLYCEROL DEHYDROGENASE 1"/>
    <property type="match status" value="1"/>
</dbReference>
<dbReference type="RefSeq" id="WP_188997255.1">
    <property type="nucleotide sequence ID" value="NZ_BMHP01000005.1"/>
</dbReference>
<evidence type="ECO:0000256" key="3">
    <source>
        <dbReference type="ARBA" id="ARBA00022723"/>
    </source>
</evidence>
<keyword evidence="2" id="KW-0444">Lipid biosynthesis</keyword>
<dbReference type="Proteomes" id="UP000612456">
    <property type="component" value="Unassembled WGS sequence"/>
</dbReference>
<keyword evidence="5" id="KW-0560">Oxidoreductase</keyword>
<keyword evidence="4" id="KW-0521">NADP</keyword>
<dbReference type="GO" id="GO:0046872">
    <property type="term" value="F:metal ion binding"/>
    <property type="evidence" value="ECO:0007669"/>
    <property type="project" value="UniProtKB-KW"/>
</dbReference>
<evidence type="ECO:0000313" key="11">
    <source>
        <dbReference type="Proteomes" id="UP000612456"/>
    </source>
</evidence>
<dbReference type="PANTHER" id="PTHR43616">
    <property type="entry name" value="GLYCEROL DEHYDROGENASE"/>
    <property type="match status" value="1"/>
</dbReference>
<keyword evidence="1" id="KW-0963">Cytoplasm</keyword>
<evidence type="ECO:0000256" key="8">
    <source>
        <dbReference type="ARBA" id="ARBA00023209"/>
    </source>
</evidence>
<dbReference type="Gene3D" id="1.20.1090.10">
    <property type="entry name" value="Dehydroquinate synthase-like - alpha domain"/>
    <property type="match status" value="1"/>
</dbReference>
<evidence type="ECO:0000256" key="1">
    <source>
        <dbReference type="ARBA" id="ARBA00022490"/>
    </source>
</evidence>
<gene>
    <name evidence="10" type="primary">egsA</name>
    <name evidence="10" type="ORF">GCM10010911_55830</name>
</gene>
<evidence type="ECO:0000313" key="10">
    <source>
        <dbReference type="EMBL" id="GGD90024.1"/>
    </source>
</evidence>
<reference evidence="10" key="2">
    <citation type="submission" date="2020-09" db="EMBL/GenBank/DDBJ databases">
        <authorList>
            <person name="Sun Q."/>
            <person name="Zhou Y."/>
        </authorList>
    </citation>
    <scope>NUCLEOTIDE SEQUENCE</scope>
    <source>
        <strain evidence="10">CGMCC 1.15178</strain>
    </source>
</reference>
<dbReference type="Pfam" id="PF13685">
    <property type="entry name" value="Fe-ADH_2"/>
    <property type="match status" value="1"/>
</dbReference>
<evidence type="ECO:0000256" key="2">
    <source>
        <dbReference type="ARBA" id="ARBA00022516"/>
    </source>
</evidence>
<evidence type="ECO:0000256" key="4">
    <source>
        <dbReference type="ARBA" id="ARBA00022857"/>
    </source>
</evidence>
<keyword evidence="3" id="KW-0479">Metal-binding</keyword>
<dbReference type="Gene3D" id="3.40.50.1970">
    <property type="match status" value="1"/>
</dbReference>
<dbReference type="GO" id="GO:0016614">
    <property type="term" value="F:oxidoreductase activity, acting on CH-OH group of donors"/>
    <property type="evidence" value="ECO:0007669"/>
    <property type="project" value="InterPro"/>
</dbReference>
<keyword evidence="7" id="KW-0443">Lipid metabolism</keyword>
<reference evidence="10" key="1">
    <citation type="journal article" date="2014" name="Int. J. Syst. Evol. Microbiol.">
        <title>Complete genome sequence of Corynebacterium casei LMG S-19264T (=DSM 44701T), isolated from a smear-ripened cheese.</title>
        <authorList>
            <consortium name="US DOE Joint Genome Institute (JGI-PGF)"/>
            <person name="Walter F."/>
            <person name="Albersmeier A."/>
            <person name="Kalinowski J."/>
            <person name="Ruckert C."/>
        </authorList>
    </citation>
    <scope>NUCLEOTIDE SEQUENCE</scope>
    <source>
        <strain evidence="10">CGMCC 1.15178</strain>
    </source>
</reference>
<dbReference type="GO" id="GO:0008654">
    <property type="term" value="P:phospholipid biosynthetic process"/>
    <property type="evidence" value="ECO:0007669"/>
    <property type="project" value="UniProtKB-KW"/>
</dbReference>
<keyword evidence="11" id="KW-1185">Reference proteome</keyword>
<protein>
    <submittedName>
        <fullName evidence="10">Glycerol-1-phosphate dehydrogenase [NAD(P)+]</fullName>
    </submittedName>
</protein>
<evidence type="ECO:0000256" key="9">
    <source>
        <dbReference type="ARBA" id="ARBA00023264"/>
    </source>
</evidence>
<sequence length="373" mass="40262">MTTFNPIMADGQADFSFPEPILIERDAARKVAPYITSIGRAKVLIVADAITSGIVGERLCESLDAIGIKAVILRITPNRSGDVVADEASIVQALLDIQRHGVDLLVAAGSGTIHDIVRYAGYTAGVPFLSVPTAPSVDGFTSLSAPILIRGQKITVPAIGPLAIFADLDILCAAPRNMVAAGFGDMLGKYTSLFDWHYGRDTAGEPYDAKAAEMTEQALLVSVHHVEEIGRRSEEGIYTLTKALIDSGLAMLMFGQSHPASGAEHHLSHYWEMAFLQAGRRQLLHGAKVGVACAEISELYHRYADSGRPLSAYNREQLNRIPSPDAIRALLRIAGGPSTIEELGIEHGLLESSLKEAHLIRMNRHTLLRTINE</sequence>
<dbReference type="EMBL" id="BMHP01000005">
    <property type="protein sequence ID" value="GGD90024.1"/>
    <property type="molecule type" value="Genomic_DNA"/>
</dbReference>
<accession>A0A916ZDK4</accession>
<organism evidence="10 11">
    <name type="scientific">Paenibacillus nasutitermitis</name>
    <dbReference type="NCBI Taxonomy" id="1652958"/>
    <lineage>
        <taxon>Bacteria</taxon>
        <taxon>Bacillati</taxon>
        <taxon>Bacillota</taxon>
        <taxon>Bacilli</taxon>
        <taxon>Bacillales</taxon>
        <taxon>Paenibacillaceae</taxon>
        <taxon>Paenibacillus</taxon>
    </lineage>
</organism>
<comment type="caution">
    <text evidence="10">The sequence shown here is derived from an EMBL/GenBank/DDBJ whole genome shotgun (WGS) entry which is preliminary data.</text>
</comment>
<name>A0A916ZDK4_9BACL</name>
<dbReference type="SUPFAM" id="SSF56796">
    <property type="entry name" value="Dehydroquinate synthase-like"/>
    <property type="match status" value="1"/>
</dbReference>
<proteinExistence type="predicted"/>
<dbReference type="InterPro" id="IPR016205">
    <property type="entry name" value="Glycerol_DH"/>
</dbReference>
<dbReference type="InterPro" id="IPR032837">
    <property type="entry name" value="G1PDH"/>
</dbReference>
<dbReference type="AlphaFoldDB" id="A0A916ZDK4"/>
<evidence type="ECO:0000256" key="7">
    <source>
        <dbReference type="ARBA" id="ARBA00023098"/>
    </source>
</evidence>
<keyword evidence="9" id="KW-1208">Phospholipid metabolism</keyword>
<evidence type="ECO:0000256" key="6">
    <source>
        <dbReference type="ARBA" id="ARBA00023027"/>
    </source>
</evidence>
<evidence type="ECO:0000256" key="5">
    <source>
        <dbReference type="ARBA" id="ARBA00023002"/>
    </source>
</evidence>
<dbReference type="CDD" id="cd08175">
    <property type="entry name" value="G1PDH"/>
    <property type="match status" value="1"/>
</dbReference>
<keyword evidence="6" id="KW-0520">NAD</keyword>
<keyword evidence="8" id="KW-0594">Phospholipid biosynthesis</keyword>